<evidence type="ECO:0000256" key="1">
    <source>
        <dbReference type="SAM" id="MobiDB-lite"/>
    </source>
</evidence>
<proteinExistence type="predicted"/>
<gene>
    <name evidence="2" type="ORF">C1SCF055_LOCUS11304</name>
</gene>
<reference evidence="3" key="2">
    <citation type="submission" date="2024-04" db="EMBL/GenBank/DDBJ databases">
        <authorList>
            <person name="Chen Y."/>
            <person name="Shah S."/>
            <person name="Dougan E. K."/>
            <person name="Thang M."/>
            <person name="Chan C."/>
        </authorList>
    </citation>
    <scope>NUCLEOTIDE SEQUENCE [LARGE SCALE GENOMIC DNA]</scope>
</reference>
<comment type="caution">
    <text evidence="2">The sequence shown here is derived from an EMBL/GenBank/DDBJ whole genome shotgun (WGS) entry which is preliminary data.</text>
</comment>
<protein>
    <submittedName>
        <fullName evidence="2">Uncharacterized protein</fullName>
    </submittedName>
</protein>
<evidence type="ECO:0000313" key="2">
    <source>
        <dbReference type="EMBL" id="CAI3983714.1"/>
    </source>
</evidence>
<evidence type="ECO:0000313" key="4">
    <source>
        <dbReference type="Proteomes" id="UP001152797"/>
    </source>
</evidence>
<sequence>MECLECRGCQATASAFQTWLAEQGVLQGKASRAVQSRSGLSFQMTVPSGVAPAPFSVARPKGTTVTSPAGDGTKRGQSAETVGSKVSVSRQEAVRKLSTEKSHHSTRSDAGESHNQRNSGGAISRIFGLYQFNRRVTLARSMFASFTQDSQKAWSPSHLERSLYEAQHHDQDPSDILNIQELFHGGDSDDKGSTTSESFFSFVWRFHLSPAARMVELVRLFTVVGTCIAAPLSFILSGDGTPQIWCLVDEPCWLSIVT</sequence>
<dbReference type="EMBL" id="CAMXCT010000830">
    <property type="protein sequence ID" value="CAI3983714.1"/>
    <property type="molecule type" value="Genomic_DNA"/>
</dbReference>
<feature type="compositionally biased region" description="Basic and acidic residues" evidence="1">
    <location>
        <begin position="92"/>
        <end position="115"/>
    </location>
</feature>
<keyword evidence="4" id="KW-1185">Reference proteome</keyword>
<dbReference type="EMBL" id="CAMXCT030000830">
    <property type="protein sequence ID" value="CAL4771026.1"/>
    <property type="molecule type" value="Genomic_DNA"/>
</dbReference>
<evidence type="ECO:0000313" key="3">
    <source>
        <dbReference type="EMBL" id="CAL1137089.1"/>
    </source>
</evidence>
<name>A0A9P1C272_9DINO</name>
<dbReference type="AlphaFoldDB" id="A0A9P1C272"/>
<dbReference type="EMBL" id="CAMXCT020000830">
    <property type="protein sequence ID" value="CAL1137089.1"/>
    <property type="molecule type" value="Genomic_DNA"/>
</dbReference>
<feature type="compositionally biased region" description="Polar residues" evidence="1">
    <location>
        <begin position="75"/>
        <end position="90"/>
    </location>
</feature>
<feature type="region of interest" description="Disordered" evidence="1">
    <location>
        <begin position="53"/>
        <end position="119"/>
    </location>
</feature>
<organism evidence="2">
    <name type="scientific">Cladocopium goreaui</name>
    <dbReference type="NCBI Taxonomy" id="2562237"/>
    <lineage>
        <taxon>Eukaryota</taxon>
        <taxon>Sar</taxon>
        <taxon>Alveolata</taxon>
        <taxon>Dinophyceae</taxon>
        <taxon>Suessiales</taxon>
        <taxon>Symbiodiniaceae</taxon>
        <taxon>Cladocopium</taxon>
    </lineage>
</organism>
<reference evidence="2" key="1">
    <citation type="submission" date="2022-10" db="EMBL/GenBank/DDBJ databases">
        <authorList>
            <person name="Chen Y."/>
            <person name="Dougan E. K."/>
            <person name="Chan C."/>
            <person name="Rhodes N."/>
            <person name="Thang M."/>
        </authorList>
    </citation>
    <scope>NUCLEOTIDE SEQUENCE</scope>
</reference>
<accession>A0A9P1C272</accession>
<dbReference type="Proteomes" id="UP001152797">
    <property type="component" value="Unassembled WGS sequence"/>
</dbReference>